<reference evidence="1 2" key="1">
    <citation type="submission" date="2019-04" db="EMBL/GenBank/DDBJ databases">
        <title>Sphingomonas psychrotolerans sp. nov., isolated from soil in the Tianshan Mountains, Xinjiang, China.</title>
        <authorList>
            <person name="Luo Y."/>
            <person name="Sheng H."/>
        </authorList>
    </citation>
    <scope>NUCLEOTIDE SEQUENCE [LARGE SCALE GENOMIC DNA]</scope>
    <source>
        <strain evidence="1 2">KIS18-15</strain>
    </source>
</reference>
<protein>
    <submittedName>
        <fullName evidence="1">Uncharacterized protein</fullName>
    </submittedName>
</protein>
<comment type="caution">
    <text evidence="1">The sequence shown here is derived from an EMBL/GenBank/DDBJ whole genome shotgun (WGS) entry which is preliminary data.</text>
</comment>
<dbReference type="OrthoDB" id="6065082at2"/>
<name>A0A4S1WAS5_9SPHN</name>
<evidence type="ECO:0000313" key="1">
    <source>
        <dbReference type="EMBL" id="TGX40021.1"/>
    </source>
</evidence>
<evidence type="ECO:0000313" key="2">
    <source>
        <dbReference type="Proteomes" id="UP000309848"/>
    </source>
</evidence>
<dbReference type="RefSeq" id="WP_135986576.1">
    <property type="nucleotide sequence ID" value="NZ_JAASQM010000001.1"/>
</dbReference>
<proteinExistence type="predicted"/>
<gene>
    <name evidence="1" type="ORF">E5A74_15710</name>
</gene>
<keyword evidence="2" id="KW-1185">Reference proteome</keyword>
<dbReference type="Proteomes" id="UP000309848">
    <property type="component" value="Unassembled WGS sequence"/>
</dbReference>
<organism evidence="1 2">
    <name type="scientific">Sphingomonas naasensis</name>
    <dbReference type="NCBI Taxonomy" id="1344951"/>
    <lineage>
        <taxon>Bacteria</taxon>
        <taxon>Pseudomonadati</taxon>
        <taxon>Pseudomonadota</taxon>
        <taxon>Alphaproteobacteria</taxon>
        <taxon>Sphingomonadales</taxon>
        <taxon>Sphingomonadaceae</taxon>
        <taxon>Sphingomonas</taxon>
    </lineage>
</organism>
<dbReference type="AlphaFoldDB" id="A0A4S1WAS5"/>
<sequence length="113" mass="12418">MGEYQIGVLGAHFDGIFSIFLFEIEPGRDDVDHWAWDIVGDILPAYITCKDARNPYEALDGYIGAMEEWVQAAREGASVADLIPVNVPATPANAALLDSRLKFLDAEILPLLK</sequence>
<accession>A0A4S1WAS5</accession>
<dbReference type="EMBL" id="SRXU01000007">
    <property type="protein sequence ID" value="TGX40021.1"/>
    <property type="molecule type" value="Genomic_DNA"/>
</dbReference>